<dbReference type="Gene3D" id="3.40.605.10">
    <property type="entry name" value="Aldehyde Dehydrogenase, Chain A, domain 1"/>
    <property type="match status" value="1"/>
</dbReference>
<dbReference type="InterPro" id="IPR015590">
    <property type="entry name" value="Aldehyde_DH_dom"/>
</dbReference>
<dbReference type="Proteomes" id="UP000035721">
    <property type="component" value="Unassembled WGS sequence"/>
</dbReference>
<dbReference type="EC" id="1.2.1.16" evidence="5"/>
<dbReference type="PANTHER" id="PTHR43217">
    <property type="entry name" value="SUCCINATE SEMIALDEHYDE DEHYDROGENASE [NAD(P)+] SAD"/>
    <property type="match status" value="1"/>
</dbReference>
<dbReference type="Pfam" id="PF00171">
    <property type="entry name" value="Aldedh"/>
    <property type="match status" value="1"/>
</dbReference>
<dbReference type="FunFam" id="3.40.605.10:FF:000012">
    <property type="entry name" value="NAD-dependent succinate-semialdehyde dehydrogenase"/>
    <property type="match status" value="1"/>
</dbReference>
<dbReference type="InterPro" id="IPR047110">
    <property type="entry name" value="GABD/Sad-like"/>
</dbReference>
<accession>A0A077M4G3</accession>
<name>A0A077M4G3_9MICO</name>
<dbReference type="InterPro" id="IPR016162">
    <property type="entry name" value="Ald_DH_N"/>
</dbReference>
<evidence type="ECO:0000256" key="1">
    <source>
        <dbReference type="ARBA" id="ARBA00009986"/>
    </source>
</evidence>
<dbReference type="GO" id="GO:0004777">
    <property type="term" value="F:succinate-semialdehyde dehydrogenase (NAD+) activity"/>
    <property type="evidence" value="ECO:0007669"/>
    <property type="project" value="TreeGrafter"/>
</dbReference>
<dbReference type="STRING" id="1194083.BN12_3980002"/>
<evidence type="ECO:0000259" key="4">
    <source>
        <dbReference type="Pfam" id="PF00171"/>
    </source>
</evidence>
<comment type="caution">
    <text evidence="5">The sequence shown here is derived from an EMBL/GenBank/DDBJ whole genome shotgun (WGS) entry which is preliminary data.</text>
</comment>
<feature type="domain" description="Aldehyde dehydrogenase" evidence="4">
    <location>
        <begin position="36"/>
        <end position="474"/>
    </location>
</feature>
<dbReference type="Gene3D" id="3.40.309.10">
    <property type="entry name" value="Aldehyde Dehydrogenase, Chain A, domain 2"/>
    <property type="match status" value="1"/>
</dbReference>
<organism evidence="5 6">
    <name type="scientific">Nostocoides japonicum T1-X7</name>
    <dbReference type="NCBI Taxonomy" id="1194083"/>
    <lineage>
        <taxon>Bacteria</taxon>
        <taxon>Bacillati</taxon>
        <taxon>Actinomycetota</taxon>
        <taxon>Actinomycetes</taxon>
        <taxon>Micrococcales</taxon>
        <taxon>Intrasporangiaceae</taxon>
        <taxon>Nostocoides</taxon>
    </lineage>
</organism>
<dbReference type="EMBL" id="CAJB01000332">
    <property type="protein sequence ID" value="CCH79019.1"/>
    <property type="molecule type" value="Genomic_DNA"/>
</dbReference>
<evidence type="ECO:0000256" key="2">
    <source>
        <dbReference type="ARBA" id="ARBA00022857"/>
    </source>
</evidence>
<dbReference type="PANTHER" id="PTHR43217:SF2">
    <property type="entry name" value="SUCCINATE-SEMIALDEHYDE DEHYDROGENASE [NADP(+)]"/>
    <property type="match status" value="1"/>
</dbReference>
<proteinExistence type="inferred from homology"/>
<keyword evidence="6" id="KW-1185">Reference proteome</keyword>
<sequence>MLYVNRASLTLTLIHATTQLEATQTMSTTTTSTTQPPYQSLDPATGEVQETFETATDEQVAAALAAADTAYRAWSDRPISERAEIVSRVAALFGERAKELAELARQEMGKIEGEGVEEAEFCQAIFDFYATRGPELAADQEIPTFTGGTAVVERRPIGTILGIMPWNFPFYQVARFAAPNLVLGNTVILKHAESVPRCALAIVDIMRDAGVPEGVYTNLFATFDQVETMINDPRVQGVSLTGSERAGSVVAGIAGRALKKCVLELGGSDPFIVLDGDVKQLADTAWGFRTYNMGQACNSNKRMMVMEDLYDDFVTELVAKAQSVADPAPLSSRKAAEIVAAQVQDAVDKGATLHAGGVLSEGPDAHYTPAVLTGVTPDMRAYTEELFGPVAVVYKVSNEDEAVELANSSAYGLGGAVFGTDVPRAAAVAQRLESGMVNVNVPAGEGADIPFGGVKRSGFGRELGTLGMEEFVNKRIFVVADS</sequence>
<dbReference type="InterPro" id="IPR016161">
    <property type="entry name" value="Ald_DH/histidinol_DH"/>
</dbReference>
<keyword evidence="2" id="KW-0521">NADP</keyword>
<gene>
    <name evidence="5" type="ORF">BN12_3980002</name>
</gene>
<dbReference type="InterPro" id="IPR044148">
    <property type="entry name" value="ALDH_GabD1-like"/>
</dbReference>
<evidence type="ECO:0000256" key="3">
    <source>
        <dbReference type="ARBA" id="ARBA00023002"/>
    </source>
</evidence>
<evidence type="ECO:0000313" key="5">
    <source>
        <dbReference type="EMBL" id="CCH79019.1"/>
    </source>
</evidence>
<evidence type="ECO:0000313" key="6">
    <source>
        <dbReference type="Proteomes" id="UP000035721"/>
    </source>
</evidence>
<dbReference type="SUPFAM" id="SSF53720">
    <property type="entry name" value="ALDH-like"/>
    <property type="match status" value="1"/>
</dbReference>
<keyword evidence="3 5" id="KW-0560">Oxidoreductase</keyword>
<dbReference type="CDD" id="cd07100">
    <property type="entry name" value="ALDH_SSADH1_GabD1"/>
    <property type="match status" value="1"/>
</dbReference>
<dbReference type="GO" id="GO:0004030">
    <property type="term" value="F:aldehyde dehydrogenase [NAD(P)+] activity"/>
    <property type="evidence" value="ECO:0007669"/>
    <property type="project" value="InterPro"/>
</dbReference>
<protein>
    <submittedName>
        <fullName evidence="5">Putative Succinate-semialdehyde dehydrogenase (NADP+) or aldehyde dehydrogenase (1.2.1.3)</fullName>
        <ecNumber evidence="5">1.2.1.16</ecNumber>
    </submittedName>
</protein>
<reference evidence="5 6" key="1">
    <citation type="journal article" date="2013" name="ISME J.">
        <title>A metabolic model for members of the genus Tetrasphaera involved in enhanced biological phosphorus removal.</title>
        <authorList>
            <person name="Kristiansen R."/>
            <person name="Nguyen H.T.T."/>
            <person name="Saunders A.M."/>
            <person name="Nielsen J.L."/>
            <person name="Wimmer R."/>
            <person name="Le V.Q."/>
            <person name="McIlroy S.J."/>
            <person name="Petrovski S."/>
            <person name="Seviour R.J."/>
            <person name="Calteau A."/>
            <person name="Nielsen K.L."/>
            <person name="Nielsen P.H."/>
        </authorList>
    </citation>
    <scope>NUCLEOTIDE SEQUENCE [LARGE SCALE GENOMIC DNA]</scope>
    <source>
        <strain evidence="5 6">T1-X7</strain>
    </source>
</reference>
<dbReference type="InterPro" id="IPR016163">
    <property type="entry name" value="Ald_DH_C"/>
</dbReference>
<dbReference type="AlphaFoldDB" id="A0A077M4G3"/>
<comment type="similarity">
    <text evidence="1">Belongs to the aldehyde dehydrogenase family.</text>
</comment>